<dbReference type="Pfam" id="PF12680">
    <property type="entry name" value="SnoaL_2"/>
    <property type="match status" value="1"/>
</dbReference>
<evidence type="ECO:0000313" key="2">
    <source>
        <dbReference type="EMBL" id="KUI55047.1"/>
    </source>
</evidence>
<proteinExistence type="predicted"/>
<keyword evidence="3" id="KW-1185">Reference proteome</keyword>
<sequence>MSKRRETAIEVIESYRAWDIERIMAYRTDDCVQLISPRSLKQPERGNAEYREYFTSVMPAFQDFQPEIHELVEDERENKVIMWASSKGQTLIGPYGNEYMLLLYFNETGDKVKKIVEFVDSGFAKEYFPRLGAHMAKLA</sequence>
<dbReference type="InterPro" id="IPR032710">
    <property type="entry name" value="NTF2-like_dom_sf"/>
</dbReference>
<gene>
    <name evidence="2" type="ORF">VP1G_02307</name>
</gene>
<dbReference type="SUPFAM" id="SSF54427">
    <property type="entry name" value="NTF2-like"/>
    <property type="match status" value="1"/>
</dbReference>
<dbReference type="PANTHER" id="PTHR39598">
    <property type="entry name" value="AUSTINOL SYNTHESIS PROTEIN F-RELATED"/>
    <property type="match status" value="1"/>
</dbReference>
<dbReference type="InterPro" id="IPR037401">
    <property type="entry name" value="SnoaL-like"/>
</dbReference>
<dbReference type="AlphaFoldDB" id="A0A194UTM1"/>
<evidence type="ECO:0000313" key="3">
    <source>
        <dbReference type="Proteomes" id="UP000078576"/>
    </source>
</evidence>
<protein>
    <recommendedName>
        <fullName evidence="1">SnoaL-like domain-containing protein</fullName>
    </recommendedName>
</protein>
<feature type="domain" description="SnoaL-like" evidence="1">
    <location>
        <begin position="12"/>
        <end position="97"/>
    </location>
</feature>
<evidence type="ECO:0000259" key="1">
    <source>
        <dbReference type="Pfam" id="PF12680"/>
    </source>
</evidence>
<reference evidence="3" key="1">
    <citation type="submission" date="2014-12" db="EMBL/GenBank/DDBJ databases">
        <title>Genome Sequence of Valsa Canker Pathogens Uncovers a Specific Adaption of Colonization on Woody Bark.</title>
        <authorList>
            <person name="Yin Z."/>
            <person name="Liu H."/>
            <person name="Gao X."/>
            <person name="Li Z."/>
            <person name="Song N."/>
            <person name="Ke X."/>
            <person name="Dai Q."/>
            <person name="Wu Y."/>
            <person name="Sun Y."/>
            <person name="Xu J.-R."/>
            <person name="Kang Z.K."/>
            <person name="Wang L."/>
            <person name="Huang L."/>
        </authorList>
    </citation>
    <scope>NUCLEOTIDE SEQUENCE [LARGE SCALE GENOMIC DNA]</scope>
    <source>
        <strain evidence="3">SXYL134</strain>
    </source>
</reference>
<dbReference type="OrthoDB" id="3758478at2759"/>
<accession>A0A194UTM1</accession>
<organism evidence="2 3">
    <name type="scientific">Cytospora mali</name>
    <name type="common">Apple Valsa canker fungus</name>
    <name type="synonym">Valsa mali</name>
    <dbReference type="NCBI Taxonomy" id="578113"/>
    <lineage>
        <taxon>Eukaryota</taxon>
        <taxon>Fungi</taxon>
        <taxon>Dikarya</taxon>
        <taxon>Ascomycota</taxon>
        <taxon>Pezizomycotina</taxon>
        <taxon>Sordariomycetes</taxon>
        <taxon>Sordariomycetidae</taxon>
        <taxon>Diaporthales</taxon>
        <taxon>Cytosporaceae</taxon>
        <taxon>Cytospora</taxon>
    </lineage>
</organism>
<name>A0A194UTM1_CYTMA</name>
<dbReference type="EMBL" id="KN714677">
    <property type="protein sequence ID" value="KUI55047.1"/>
    <property type="molecule type" value="Genomic_DNA"/>
</dbReference>
<dbReference type="PANTHER" id="PTHR39598:SF1">
    <property type="entry name" value="AUSTINOID BIOSYNTHESIS CLUSTERS PROTEIN F-RELATED"/>
    <property type="match status" value="1"/>
</dbReference>
<dbReference type="Proteomes" id="UP000078576">
    <property type="component" value="Unassembled WGS sequence"/>
</dbReference>
<dbReference type="STRING" id="694573.A0A194UTM1"/>
<dbReference type="InterPro" id="IPR050977">
    <property type="entry name" value="Fungal_Meroterpenoid_Isomerase"/>
</dbReference>
<dbReference type="Gene3D" id="3.10.450.50">
    <property type="match status" value="1"/>
</dbReference>